<sequence length="112" mass="13300">MKEVSLDMHDDPKLNRIYVTESHTLVIRETRLKHQGTYFCRDISDVEENIKRKLSEEDFARFIKVCGQFITDRFSPGLSTIKVSGRLIRQHQVLQDSQAVHYRFRKAYQIRS</sequence>
<evidence type="ECO:0000313" key="1">
    <source>
        <dbReference type="EMBL" id="GFO29132.1"/>
    </source>
</evidence>
<organism evidence="1 2">
    <name type="scientific">Plakobranchus ocellatus</name>
    <dbReference type="NCBI Taxonomy" id="259542"/>
    <lineage>
        <taxon>Eukaryota</taxon>
        <taxon>Metazoa</taxon>
        <taxon>Spiralia</taxon>
        <taxon>Lophotrochozoa</taxon>
        <taxon>Mollusca</taxon>
        <taxon>Gastropoda</taxon>
        <taxon>Heterobranchia</taxon>
        <taxon>Euthyneura</taxon>
        <taxon>Panpulmonata</taxon>
        <taxon>Sacoglossa</taxon>
        <taxon>Placobranchoidea</taxon>
        <taxon>Plakobranchidae</taxon>
        <taxon>Plakobranchus</taxon>
    </lineage>
</organism>
<dbReference type="AlphaFoldDB" id="A0AAV4CD61"/>
<keyword evidence="2" id="KW-1185">Reference proteome</keyword>
<proteinExistence type="predicted"/>
<evidence type="ECO:0000313" key="2">
    <source>
        <dbReference type="Proteomes" id="UP000735302"/>
    </source>
</evidence>
<comment type="caution">
    <text evidence="1">The sequence shown here is derived from an EMBL/GenBank/DDBJ whole genome shotgun (WGS) entry which is preliminary data.</text>
</comment>
<dbReference type="EMBL" id="BLXT01006120">
    <property type="protein sequence ID" value="GFO29132.1"/>
    <property type="molecule type" value="Genomic_DNA"/>
</dbReference>
<protein>
    <submittedName>
        <fullName evidence="1">Uncharacterized protein</fullName>
    </submittedName>
</protein>
<reference evidence="1 2" key="1">
    <citation type="journal article" date="2021" name="Elife">
        <title>Chloroplast acquisition without the gene transfer in kleptoplastic sea slugs, Plakobranchus ocellatus.</title>
        <authorList>
            <person name="Maeda T."/>
            <person name="Takahashi S."/>
            <person name="Yoshida T."/>
            <person name="Shimamura S."/>
            <person name="Takaki Y."/>
            <person name="Nagai Y."/>
            <person name="Toyoda A."/>
            <person name="Suzuki Y."/>
            <person name="Arimoto A."/>
            <person name="Ishii H."/>
            <person name="Satoh N."/>
            <person name="Nishiyama T."/>
            <person name="Hasebe M."/>
            <person name="Maruyama T."/>
            <person name="Minagawa J."/>
            <person name="Obokata J."/>
            <person name="Shigenobu S."/>
        </authorList>
    </citation>
    <scope>NUCLEOTIDE SEQUENCE [LARGE SCALE GENOMIC DNA]</scope>
</reference>
<accession>A0AAV4CD61</accession>
<gene>
    <name evidence="1" type="ORF">PoB_005563700</name>
</gene>
<dbReference type="Proteomes" id="UP000735302">
    <property type="component" value="Unassembled WGS sequence"/>
</dbReference>
<name>A0AAV4CD61_9GAST</name>
<dbReference type="CDD" id="cd00096">
    <property type="entry name" value="Ig"/>
    <property type="match status" value="1"/>
</dbReference>